<feature type="transmembrane region" description="Helical" evidence="1">
    <location>
        <begin position="16"/>
        <end position="36"/>
    </location>
</feature>
<dbReference type="AlphaFoldDB" id="B2TI86"/>
<organism evidence="2">
    <name type="scientific">Clostridium botulinum (strain Eklund 17B / Type B)</name>
    <dbReference type="NCBI Taxonomy" id="935198"/>
    <lineage>
        <taxon>Bacteria</taxon>
        <taxon>Bacillati</taxon>
        <taxon>Bacillota</taxon>
        <taxon>Clostridia</taxon>
        <taxon>Eubacteriales</taxon>
        <taxon>Clostridiaceae</taxon>
        <taxon>Clostridium</taxon>
    </lineage>
</organism>
<accession>B2TI86</accession>
<reference evidence="2" key="1">
    <citation type="submission" date="2009-06" db="EMBL/GenBank/DDBJ databases">
        <authorList>
            <consortium name="US DOE Joint Genome Institute (JGI-PGF)"/>
            <person name="Lucas S."/>
            <person name="Copeland A."/>
            <person name="Lapidus A."/>
            <person name="Glavina del Rio T."/>
            <person name="Dalin E."/>
            <person name="Tice H."/>
            <person name="Bruce D."/>
            <person name="Goodwin L."/>
            <person name="Pitluck S."/>
            <person name="Kyrpides N."/>
            <person name="Mavromatis K."/>
            <person name="Ivanova N."/>
            <person name="Saunders E."/>
            <person name="Brettin T."/>
            <person name="Detter J.C."/>
            <person name="Han C."/>
            <person name="Larimer F."/>
            <person name="Land M."/>
            <person name="Hauser L."/>
            <person name="Markowitz V."/>
            <person name="Cheng J.-F."/>
            <person name="Hugenholtz P."/>
            <person name="Woyke T."/>
            <person name="Wu D."/>
            <person name="Gronow S."/>
            <person name="Klenk H.-P."/>
            <person name="Eisen J.A."/>
        </authorList>
    </citation>
    <scope>NUCLEOTIDE SEQUENCE</scope>
    <source>
        <strain evidence="2">Eklund 17B</strain>
    </source>
</reference>
<keyword evidence="1" id="KW-0812">Transmembrane</keyword>
<dbReference type="EMBL" id="CP001056">
    <property type="protein sequence ID" value="ACD24595.1"/>
    <property type="molecule type" value="Genomic_DNA"/>
</dbReference>
<protein>
    <submittedName>
        <fullName evidence="2">Uncharacterized protein</fullName>
    </submittedName>
</protein>
<evidence type="ECO:0000256" key="1">
    <source>
        <dbReference type="SAM" id="Phobius"/>
    </source>
</evidence>
<keyword evidence="1" id="KW-1133">Transmembrane helix</keyword>
<keyword evidence="1" id="KW-0472">Membrane</keyword>
<dbReference type="HOGENOM" id="CLU_3181918_0_0_9"/>
<dbReference type="KEGG" id="cbk:CLL_A1786"/>
<name>B2TI86_CLOBB</name>
<gene>
    <name evidence="2" type="ordered locus">CLL_A1786</name>
</gene>
<sequence length="46" mass="5557">MYLGIKVFTFIINSNLFNLKFLAIYIITYTKIYILFCKKLLIYNIN</sequence>
<evidence type="ECO:0000313" key="2">
    <source>
        <dbReference type="EMBL" id="ACD24595.1"/>
    </source>
</evidence>
<reference evidence="2" key="2">
    <citation type="submission" date="2009-08" db="EMBL/GenBank/DDBJ databases">
        <authorList>
            <person name="Shrivastava S."/>
            <person name="Brinkac L.M."/>
            <person name="Dodson R.J."/>
            <person name="Harkins D.M."/>
            <person name="Durkin A.S."/>
            <person name="Sutton G."/>
        </authorList>
    </citation>
    <scope>NUCLEOTIDE SEQUENCE</scope>
    <source>
        <strain evidence="2">Eklund 17B</strain>
    </source>
</reference>
<proteinExistence type="predicted"/>